<feature type="region of interest" description="Disordered" evidence="1">
    <location>
        <begin position="612"/>
        <end position="641"/>
    </location>
</feature>
<dbReference type="OrthoDB" id="10296754at2759"/>
<comment type="caution">
    <text evidence="2">The sequence shown here is derived from an EMBL/GenBank/DDBJ whole genome shotgun (WGS) entry which is preliminary data.</text>
</comment>
<feature type="region of interest" description="Disordered" evidence="1">
    <location>
        <begin position="1"/>
        <end position="73"/>
    </location>
</feature>
<accession>A0A8H7GQ34</accession>
<proteinExistence type="predicted"/>
<feature type="compositionally biased region" description="Polar residues" evidence="1">
    <location>
        <begin position="612"/>
        <end position="622"/>
    </location>
</feature>
<evidence type="ECO:0000313" key="2">
    <source>
        <dbReference type="EMBL" id="KAF8000586.1"/>
    </source>
</evidence>
<reference evidence="2" key="1">
    <citation type="submission" date="2020-10" db="EMBL/GenBank/DDBJ databases">
        <title>The Whole-Genome Sequence of Metschnikowia persimmonesis, a Novel Endophytic Yeast Species Isolated from Medicinal Plant Diospyros kaki Thumb.</title>
        <authorList>
            <person name="Rahmat E."/>
            <person name="Kang Y."/>
        </authorList>
    </citation>
    <scope>NUCLEOTIDE SEQUENCE</scope>
    <source>
        <strain evidence="2">KIOM G15050</strain>
    </source>
</reference>
<gene>
    <name evidence="2" type="ORF">HF325_004375</name>
</gene>
<name>A0A8H7GQ34_9ASCO</name>
<feature type="compositionally biased region" description="Polar residues" evidence="1">
    <location>
        <begin position="539"/>
        <end position="558"/>
    </location>
</feature>
<dbReference type="EMBL" id="JACBPP010000006">
    <property type="protein sequence ID" value="KAF8000586.1"/>
    <property type="molecule type" value="Genomic_DNA"/>
</dbReference>
<dbReference type="Proteomes" id="UP000649328">
    <property type="component" value="Unassembled WGS sequence"/>
</dbReference>
<feature type="region of interest" description="Disordered" evidence="1">
    <location>
        <begin position="531"/>
        <end position="558"/>
    </location>
</feature>
<feature type="compositionally biased region" description="Basic and acidic residues" evidence="1">
    <location>
        <begin position="630"/>
        <end position="641"/>
    </location>
</feature>
<evidence type="ECO:0000313" key="3">
    <source>
        <dbReference type="Proteomes" id="UP000649328"/>
    </source>
</evidence>
<feature type="region of interest" description="Disordered" evidence="1">
    <location>
        <begin position="102"/>
        <end position="129"/>
    </location>
</feature>
<keyword evidence="3" id="KW-1185">Reference proteome</keyword>
<dbReference type="AlphaFoldDB" id="A0A8H7GQ34"/>
<feature type="region of interest" description="Disordered" evidence="1">
    <location>
        <begin position="826"/>
        <end position="845"/>
    </location>
</feature>
<evidence type="ECO:0000256" key="1">
    <source>
        <dbReference type="SAM" id="MobiDB-lite"/>
    </source>
</evidence>
<feature type="compositionally biased region" description="Polar residues" evidence="1">
    <location>
        <begin position="54"/>
        <end position="73"/>
    </location>
</feature>
<protein>
    <submittedName>
        <fullName evidence="2">Uncharacterized protein</fullName>
    </submittedName>
</protein>
<organism evidence="2 3">
    <name type="scientific">Metschnikowia pulcherrima</name>
    <dbReference type="NCBI Taxonomy" id="27326"/>
    <lineage>
        <taxon>Eukaryota</taxon>
        <taxon>Fungi</taxon>
        <taxon>Dikarya</taxon>
        <taxon>Ascomycota</taxon>
        <taxon>Saccharomycotina</taxon>
        <taxon>Pichiomycetes</taxon>
        <taxon>Metschnikowiaceae</taxon>
        <taxon>Metschnikowia</taxon>
    </lineage>
</organism>
<sequence length="845" mass="93755">MTDPNGQAKIGNWVPPVARAENDSLPNFDVPSTNGGGDTSNPPVRTSPDDENENFSSTSTETPAPGQSSENDTDAMNVSTLETAVNGARTVPGTTAAEAITRSANRGVEQPDTNGPSNNISGPGSTKPWAEALKPSRFVGTSKVTNLTDADYYKMTLTEARASYGWIGFLQTQDVSTNKAFPFLAYLTNRFRYWTMEQALWMGNNLTPEEIRQVKFERTVALYFKNVAFNGRARAFEFFRKMGRTEAVKLIKLKSVEEDGEVVLKEALGHGFSNLSINESMQGISNWIQQTLSAKTAALQELGNSIAAISNEVAARCKEKGLNDFPQGSMATILTAEEIAILRQSLYTRLEIWILAKGTLRFCEETQMAHVYHPTWHPIDDPCYPDSPLMNLPELVHGYVNDKSSAFKRNDHQRAVFENLLSSISFKDVNGFPRQFEAMKHASEFLPFTLRMEVCDAPRVLQTMQAHCEKFPTTPEYFFTGHHVDQKSKDNMIYKGCIRLCDGRVPAIMVDNNLSHPSHLKIDEYQQSLPDSEGFQQVGPASTAGSPKKQSIIRPTSKSGIVNNPYQILLNEKPVDEAPKVLDSGFKTTSLKPANATNVITSKHSSTIVHNNTTTKEPSTMASHKVHSTATEKDPNEGREKDKMTISFAAEDVANSTFMELNEEDVQVLEDVQGPLQGLDTTMGIEDGEGGTLRAAETTTSMTGEGSVIYDDSSDDEDLDEFERLFDEVDDERLKENGFSMNTKTGGRVTRNTLKESITPDYRGVRYALAFINPETGIYEDSTFTANFVENHKRTWIAMPENYRSACQDRGWKKAMKIAARRARASQSEASIDLDPHTEPHNLNL</sequence>
<feature type="compositionally biased region" description="Basic and acidic residues" evidence="1">
    <location>
        <begin position="834"/>
        <end position="845"/>
    </location>
</feature>
<feature type="compositionally biased region" description="Polar residues" evidence="1">
    <location>
        <begin position="111"/>
        <end position="124"/>
    </location>
</feature>